<sequence>MSPFYTDDGERESYSSCGLTIATGSFSFLLSLLSASAAFSVYHSAQSHEGVMNNPLATEADRVNLKYKMTRSSHLDMRIACYSKEAPIVLAIGINVYSQPSRYTAEQSAALHDQCSDTHHLGLDHLSYNDRPTSSHTLTRASAHFHSLVTWLAVGIMLATELKFECNLDEFSSELVPMWCGFNESLIAMASSISLSSGLVAWLIYSSSLQGGGLSGNVAQFDGGETTKLYQERVGPT</sequence>
<proteinExistence type="predicted"/>
<feature type="transmembrane region" description="Helical" evidence="1">
    <location>
        <begin position="20"/>
        <end position="42"/>
    </location>
</feature>
<keyword evidence="1" id="KW-0472">Membrane</keyword>
<keyword evidence="1" id="KW-0812">Transmembrane</keyword>
<name>A0A9W9DKD5_9AGAR</name>
<dbReference type="OrthoDB" id="2994239at2759"/>
<evidence type="ECO:0000313" key="2">
    <source>
        <dbReference type="EMBL" id="KAJ4473807.1"/>
    </source>
</evidence>
<evidence type="ECO:0000256" key="1">
    <source>
        <dbReference type="SAM" id="Phobius"/>
    </source>
</evidence>
<dbReference type="EMBL" id="JAOTPV010000017">
    <property type="protein sequence ID" value="KAJ4473807.1"/>
    <property type="molecule type" value="Genomic_DNA"/>
</dbReference>
<protein>
    <submittedName>
        <fullName evidence="2">Uncharacterized protein</fullName>
    </submittedName>
</protein>
<dbReference type="AlphaFoldDB" id="A0A9W9DKD5"/>
<accession>A0A9W9DKD5</accession>
<reference evidence="2" key="1">
    <citation type="submission" date="2022-08" db="EMBL/GenBank/DDBJ databases">
        <title>A Global Phylogenomic Analysis of the Shiitake Genus Lentinula.</title>
        <authorList>
            <consortium name="DOE Joint Genome Institute"/>
            <person name="Sierra-Patev S."/>
            <person name="Min B."/>
            <person name="Naranjo-Ortiz M."/>
            <person name="Looney B."/>
            <person name="Konkel Z."/>
            <person name="Slot J.C."/>
            <person name="Sakamoto Y."/>
            <person name="Steenwyk J.L."/>
            <person name="Rokas A."/>
            <person name="Carro J."/>
            <person name="Camarero S."/>
            <person name="Ferreira P."/>
            <person name="Molpeceres G."/>
            <person name="Ruiz-Duenas F.J."/>
            <person name="Serrano A."/>
            <person name="Henrissat B."/>
            <person name="Drula E."/>
            <person name="Hughes K.W."/>
            <person name="Mata J.L."/>
            <person name="Ishikawa N.K."/>
            <person name="Vargas-Isla R."/>
            <person name="Ushijima S."/>
            <person name="Smith C.A."/>
            <person name="Ahrendt S."/>
            <person name="Andreopoulos W."/>
            <person name="He G."/>
            <person name="Labutti K."/>
            <person name="Lipzen A."/>
            <person name="Ng V."/>
            <person name="Riley R."/>
            <person name="Sandor L."/>
            <person name="Barry K."/>
            <person name="Martinez A.T."/>
            <person name="Xiao Y."/>
            <person name="Gibbons J.G."/>
            <person name="Terashima K."/>
            <person name="Grigoriev I.V."/>
            <person name="Hibbett D.S."/>
        </authorList>
    </citation>
    <scope>NUCLEOTIDE SEQUENCE</scope>
    <source>
        <strain evidence="2">JLM2183</strain>
    </source>
</reference>
<organism evidence="2 3">
    <name type="scientific">Lentinula aciculospora</name>
    <dbReference type="NCBI Taxonomy" id="153920"/>
    <lineage>
        <taxon>Eukaryota</taxon>
        <taxon>Fungi</taxon>
        <taxon>Dikarya</taxon>
        <taxon>Basidiomycota</taxon>
        <taxon>Agaricomycotina</taxon>
        <taxon>Agaricomycetes</taxon>
        <taxon>Agaricomycetidae</taxon>
        <taxon>Agaricales</taxon>
        <taxon>Marasmiineae</taxon>
        <taxon>Omphalotaceae</taxon>
        <taxon>Lentinula</taxon>
    </lineage>
</organism>
<gene>
    <name evidence="2" type="ORF">J3R30DRAFT_3707775</name>
</gene>
<keyword evidence="3" id="KW-1185">Reference proteome</keyword>
<keyword evidence="1" id="KW-1133">Transmembrane helix</keyword>
<dbReference type="Proteomes" id="UP001150266">
    <property type="component" value="Unassembled WGS sequence"/>
</dbReference>
<comment type="caution">
    <text evidence="2">The sequence shown here is derived from an EMBL/GenBank/DDBJ whole genome shotgun (WGS) entry which is preliminary data.</text>
</comment>
<evidence type="ECO:0000313" key="3">
    <source>
        <dbReference type="Proteomes" id="UP001150266"/>
    </source>
</evidence>